<keyword evidence="1" id="KW-0540">Nuclease</keyword>
<proteinExistence type="predicted"/>
<organism evidence="5 6">
    <name type="scientific">Tritrichomonas musculus</name>
    <dbReference type="NCBI Taxonomy" id="1915356"/>
    <lineage>
        <taxon>Eukaryota</taxon>
        <taxon>Metamonada</taxon>
        <taxon>Parabasalia</taxon>
        <taxon>Tritrichomonadida</taxon>
        <taxon>Tritrichomonadidae</taxon>
        <taxon>Tritrichomonas</taxon>
    </lineage>
</organism>
<evidence type="ECO:0000313" key="5">
    <source>
        <dbReference type="EMBL" id="KAK8860689.1"/>
    </source>
</evidence>
<keyword evidence="4" id="KW-0269">Exonuclease</keyword>
<evidence type="ECO:0008006" key="7">
    <source>
        <dbReference type="Google" id="ProtNLM"/>
    </source>
</evidence>
<dbReference type="Pfam" id="PF01771">
    <property type="entry name" value="Viral_alk_exo"/>
    <property type="match status" value="1"/>
</dbReference>
<accession>A0ABR2IDG5</accession>
<evidence type="ECO:0000256" key="1">
    <source>
        <dbReference type="ARBA" id="ARBA00022722"/>
    </source>
</evidence>
<sequence length="213" mass="24938">MTTTNGWYCKMKTPKDEPQIRWITTENYHLLFFENKADKDPVNVFHIDGLNLSDALGEIEQYHSVKVKVSHSCEIPFFYIITPNQFDIQAIIKMITDTQKSWKESLNSNSAEKGNNTFVIDELGKFIFRAADRMNLTVLPDKITVAYKDGKINTININTQFDCYQLNGSGKDHKWVIFKYIEQVEKEYRAHCESTEKMMSMVNLILRYRSLKR</sequence>
<name>A0ABR2IDG5_9EUKA</name>
<dbReference type="EMBL" id="JAPFFF010000018">
    <property type="protein sequence ID" value="KAK8860689.1"/>
    <property type="molecule type" value="Genomic_DNA"/>
</dbReference>
<evidence type="ECO:0000256" key="4">
    <source>
        <dbReference type="ARBA" id="ARBA00022839"/>
    </source>
</evidence>
<keyword evidence="6" id="KW-1185">Reference proteome</keyword>
<reference evidence="5 6" key="1">
    <citation type="submission" date="2024-04" db="EMBL/GenBank/DDBJ databases">
        <title>Tritrichomonas musculus Genome.</title>
        <authorList>
            <person name="Alves-Ferreira E."/>
            <person name="Grigg M."/>
            <person name="Lorenzi H."/>
            <person name="Galac M."/>
        </authorList>
    </citation>
    <scope>NUCLEOTIDE SEQUENCE [LARGE SCALE GENOMIC DNA]</scope>
    <source>
        <strain evidence="5 6">EAF2021</strain>
    </source>
</reference>
<keyword evidence="3" id="KW-0378">Hydrolase</keyword>
<keyword evidence="2" id="KW-0255">Endonuclease</keyword>
<protein>
    <recommendedName>
        <fullName evidence="7">PH domain-containing protein</fullName>
    </recommendedName>
</protein>
<gene>
    <name evidence="5" type="ORF">M9Y10_012354</name>
</gene>
<comment type="caution">
    <text evidence="5">The sequence shown here is derived from an EMBL/GenBank/DDBJ whole genome shotgun (WGS) entry which is preliminary data.</text>
</comment>
<evidence type="ECO:0000256" key="3">
    <source>
        <dbReference type="ARBA" id="ARBA00022801"/>
    </source>
</evidence>
<dbReference type="Proteomes" id="UP001470230">
    <property type="component" value="Unassembled WGS sequence"/>
</dbReference>
<dbReference type="InterPro" id="IPR034720">
    <property type="entry name" value="Viral_alk_exo"/>
</dbReference>
<evidence type="ECO:0000256" key="2">
    <source>
        <dbReference type="ARBA" id="ARBA00022759"/>
    </source>
</evidence>
<evidence type="ECO:0000313" key="6">
    <source>
        <dbReference type="Proteomes" id="UP001470230"/>
    </source>
</evidence>